<dbReference type="Pfam" id="PF17740">
    <property type="entry name" value="DUF5577"/>
    <property type="match status" value="1"/>
</dbReference>
<sequence>MPKPPLVAAFALSSPAEEDTSPEVPVKRRRVTAEMEGKYIINMPKGTTERTKKILEEQAAKGTSRTSVFDRLGAESKADTTTGAKECLVDLGDPCEEEKSADSDEDTSVLQYAGVLKKVSAPVSREKIIPGITIKAKATSSEQKPPITTIKRLAPKISASAPAKLATSKITLAQRLGTIQRVSVEQERKQKKPSAALAQRLGKQQVIAQDSKVSSSKTPKVAFKLPFTIKRTVGKTAGVTSSSDNSSAQMDNTGSISVFKRLGRKSV</sequence>
<dbReference type="InterPro" id="IPR039161">
    <property type="entry name" value="C19orf47-like"/>
</dbReference>
<gene>
    <name evidence="3" type="ORF">RIMI_LOCUS15550763</name>
</gene>
<dbReference type="PANTHER" id="PTHR21359">
    <property type="entry name" value="DUF5577 DOMAIN-CONTAINING PROTEIN"/>
    <property type="match status" value="1"/>
</dbReference>
<protein>
    <recommendedName>
        <fullName evidence="2">DUF5577 domain-containing protein</fullName>
    </recommendedName>
</protein>
<evidence type="ECO:0000313" key="3">
    <source>
        <dbReference type="EMBL" id="CAJ0956496.1"/>
    </source>
</evidence>
<reference evidence="3" key="1">
    <citation type="submission" date="2023-07" db="EMBL/GenBank/DDBJ databases">
        <authorList>
            <person name="Stuckert A."/>
        </authorList>
    </citation>
    <scope>NUCLEOTIDE SEQUENCE</scope>
</reference>
<proteinExistence type="predicted"/>
<keyword evidence="4" id="KW-1185">Reference proteome</keyword>
<evidence type="ECO:0000259" key="2">
    <source>
        <dbReference type="Pfam" id="PF17740"/>
    </source>
</evidence>
<feature type="region of interest" description="Disordered" evidence="1">
    <location>
        <begin position="57"/>
        <end position="76"/>
    </location>
</feature>
<dbReference type="InterPro" id="IPR041477">
    <property type="entry name" value="DUF5577"/>
</dbReference>
<organism evidence="3 4">
    <name type="scientific">Ranitomeya imitator</name>
    <name type="common">mimic poison frog</name>
    <dbReference type="NCBI Taxonomy" id="111125"/>
    <lineage>
        <taxon>Eukaryota</taxon>
        <taxon>Metazoa</taxon>
        <taxon>Chordata</taxon>
        <taxon>Craniata</taxon>
        <taxon>Vertebrata</taxon>
        <taxon>Euteleostomi</taxon>
        <taxon>Amphibia</taxon>
        <taxon>Batrachia</taxon>
        <taxon>Anura</taxon>
        <taxon>Neobatrachia</taxon>
        <taxon>Hyloidea</taxon>
        <taxon>Dendrobatidae</taxon>
        <taxon>Dendrobatinae</taxon>
        <taxon>Ranitomeya</taxon>
    </lineage>
</organism>
<evidence type="ECO:0000256" key="1">
    <source>
        <dbReference type="SAM" id="MobiDB-lite"/>
    </source>
</evidence>
<dbReference type="PANTHER" id="PTHR21359:SF1">
    <property type="entry name" value="DUF5577 DOMAIN-CONTAINING PROTEIN"/>
    <property type="match status" value="1"/>
</dbReference>
<feature type="domain" description="DUF5577" evidence="2">
    <location>
        <begin position="16"/>
        <end position="187"/>
    </location>
</feature>
<comment type="caution">
    <text evidence="3">The sequence shown here is derived from an EMBL/GenBank/DDBJ whole genome shotgun (WGS) entry which is preliminary data.</text>
</comment>
<feature type="region of interest" description="Disordered" evidence="1">
    <location>
        <begin position="234"/>
        <end position="255"/>
    </location>
</feature>
<evidence type="ECO:0000313" key="4">
    <source>
        <dbReference type="Proteomes" id="UP001176940"/>
    </source>
</evidence>
<accession>A0ABN9M1H3</accession>
<dbReference type="EMBL" id="CAUEEQ010041963">
    <property type="protein sequence ID" value="CAJ0956496.1"/>
    <property type="molecule type" value="Genomic_DNA"/>
</dbReference>
<feature type="compositionally biased region" description="Polar residues" evidence="1">
    <location>
        <begin position="238"/>
        <end position="255"/>
    </location>
</feature>
<feature type="region of interest" description="Disordered" evidence="1">
    <location>
        <begin position="1"/>
        <end position="25"/>
    </location>
</feature>
<dbReference type="Proteomes" id="UP001176940">
    <property type="component" value="Unassembled WGS sequence"/>
</dbReference>
<name>A0ABN9M1H3_9NEOB</name>